<evidence type="ECO:0000256" key="1">
    <source>
        <dbReference type="ARBA" id="ARBA00004370"/>
    </source>
</evidence>
<dbReference type="InterPro" id="IPR000612">
    <property type="entry name" value="PMP3"/>
</dbReference>
<evidence type="ECO:0000313" key="7">
    <source>
        <dbReference type="EMBL" id="OUM86651.1"/>
    </source>
</evidence>
<sequence length="63" mass="7186">MRYFLCFLPPLAVLSTGYVGSFLLNIILTILGYVPGVIHAFLIVNKYYADRRHKELVQAIKSK</sequence>
<evidence type="ECO:0000256" key="6">
    <source>
        <dbReference type="SAM" id="Phobius"/>
    </source>
</evidence>
<comment type="similarity">
    <text evidence="2">Belongs to the UPF0057 (PMP3) family.</text>
</comment>
<dbReference type="Proteomes" id="UP000196475">
    <property type="component" value="Unassembled WGS sequence"/>
</dbReference>
<reference evidence="8" key="1">
    <citation type="submission" date="2016-06" db="EMBL/GenBank/DDBJ databases">
        <authorList>
            <person name="Nascimento L."/>
            <person name="Pereira R.V."/>
            <person name="Martins L.F."/>
            <person name="Quaggio R.B."/>
            <person name="Silva A.M."/>
            <person name="Setubal J.C."/>
        </authorList>
    </citation>
    <scope>NUCLEOTIDE SEQUENCE [LARGE SCALE GENOMIC DNA]</scope>
</reference>
<evidence type="ECO:0000256" key="4">
    <source>
        <dbReference type="ARBA" id="ARBA00022989"/>
    </source>
</evidence>
<comment type="caution">
    <text evidence="7">The sequence shown here is derived from an EMBL/GenBank/DDBJ whole genome shotgun (WGS) entry which is preliminary data.</text>
</comment>
<keyword evidence="4 6" id="KW-1133">Transmembrane helix</keyword>
<dbReference type="PANTHER" id="PTHR21659">
    <property type="entry name" value="HYDROPHOBIC PROTEIN RCI2 LOW TEMPERATURE AND SALT RESPONSIVE PROTEIN LTI6 -RELATED"/>
    <property type="match status" value="1"/>
</dbReference>
<comment type="subcellular location">
    <subcellularLocation>
        <location evidence="1">Membrane</location>
    </subcellularLocation>
</comment>
<dbReference type="AlphaFoldDB" id="A0A1Y3PH29"/>
<dbReference type="GO" id="GO:0016020">
    <property type="term" value="C:membrane"/>
    <property type="evidence" value="ECO:0007669"/>
    <property type="project" value="UniProtKB-SubCell"/>
</dbReference>
<keyword evidence="5 6" id="KW-0472">Membrane</keyword>
<dbReference type="PANTHER" id="PTHR21659:SF42">
    <property type="entry name" value="UPF0057 MEMBRANE PROTEIN ZK632.10-RELATED"/>
    <property type="match status" value="1"/>
</dbReference>
<feature type="transmembrane region" description="Helical" evidence="6">
    <location>
        <begin position="25"/>
        <end position="44"/>
    </location>
</feature>
<evidence type="ECO:0000256" key="2">
    <source>
        <dbReference type="ARBA" id="ARBA00009530"/>
    </source>
</evidence>
<evidence type="ECO:0000313" key="8">
    <source>
        <dbReference type="Proteomes" id="UP000196475"/>
    </source>
</evidence>
<accession>A0A1Y3PH29</accession>
<dbReference type="Pfam" id="PF01679">
    <property type="entry name" value="Pmp3"/>
    <property type="match status" value="1"/>
</dbReference>
<evidence type="ECO:0008006" key="9">
    <source>
        <dbReference type="Google" id="ProtNLM"/>
    </source>
</evidence>
<name>A0A1Y3PH29_9BACI</name>
<gene>
    <name evidence="7" type="ORF">BAA01_11625</name>
</gene>
<evidence type="ECO:0000256" key="3">
    <source>
        <dbReference type="ARBA" id="ARBA00022692"/>
    </source>
</evidence>
<evidence type="ECO:0000256" key="5">
    <source>
        <dbReference type="ARBA" id="ARBA00023136"/>
    </source>
</evidence>
<organism evidence="7 8">
    <name type="scientific">Bacillus thermozeamaize</name>
    <dbReference type="NCBI Taxonomy" id="230954"/>
    <lineage>
        <taxon>Bacteria</taxon>
        <taxon>Bacillati</taxon>
        <taxon>Bacillota</taxon>
        <taxon>Bacilli</taxon>
        <taxon>Bacillales</taxon>
        <taxon>Bacillaceae</taxon>
        <taxon>Bacillus</taxon>
    </lineage>
</organism>
<keyword evidence="3 6" id="KW-0812">Transmembrane</keyword>
<protein>
    <recommendedName>
        <fullName evidence="9">Hemolysin BL lytic component L2</fullName>
    </recommendedName>
</protein>
<dbReference type="EMBL" id="LZRT01000087">
    <property type="protein sequence ID" value="OUM86651.1"/>
    <property type="molecule type" value="Genomic_DNA"/>
</dbReference>
<proteinExistence type="inferred from homology"/>